<keyword evidence="4" id="KW-0472">Membrane</keyword>
<sequence length="168" mass="19408">MAASRPPSVSMLRVSYVPLHNFDYVYSYLMETNVSFIDCFKDPGPHGTGKFSPHMLPEVPEEKFKKGSQLRQFPPPLRLPLRRRRRDRRLSFSDEAEALQEFAKMWIIRWITISVEAKALQKSAQITISSEFPHSSPKISAIGDSVSFKRQEFKNSNSSWIDIIKYPT</sequence>
<dbReference type="AlphaFoldDB" id="A0A5P1F1E8"/>
<keyword evidence="2" id="KW-0328">Glycosyltransferase</keyword>
<dbReference type="Pfam" id="PF02485">
    <property type="entry name" value="Branch"/>
    <property type="match status" value="1"/>
</dbReference>
<evidence type="ECO:0000256" key="2">
    <source>
        <dbReference type="ARBA" id="ARBA00022676"/>
    </source>
</evidence>
<dbReference type="InterPro" id="IPR003406">
    <property type="entry name" value="Glyco_trans_14"/>
</dbReference>
<organism evidence="6 7">
    <name type="scientific">Asparagus officinalis</name>
    <name type="common">Garden asparagus</name>
    <dbReference type="NCBI Taxonomy" id="4686"/>
    <lineage>
        <taxon>Eukaryota</taxon>
        <taxon>Viridiplantae</taxon>
        <taxon>Streptophyta</taxon>
        <taxon>Embryophyta</taxon>
        <taxon>Tracheophyta</taxon>
        <taxon>Spermatophyta</taxon>
        <taxon>Magnoliopsida</taxon>
        <taxon>Liliopsida</taxon>
        <taxon>Asparagales</taxon>
        <taxon>Asparagaceae</taxon>
        <taxon>Asparagoideae</taxon>
        <taxon>Asparagus</taxon>
    </lineage>
</organism>
<dbReference type="PANTHER" id="PTHR31042:SF150">
    <property type="entry name" value="OS06G0661900 PROTEIN"/>
    <property type="match status" value="1"/>
</dbReference>
<evidence type="ECO:0000256" key="4">
    <source>
        <dbReference type="ARBA" id="ARBA00023136"/>
    </source>
</evidence>
<evidence type="ECO:0000313" key="6">
    <source>
        <dbReference type="EMBL" id="ONK72188.1"/>
    </source>
</evidence>
<evidence type="ECO:0000256" key="5">
    <source>
        <dbReference type="ARBA" id="ARBA00023180"/>
    </source>
</evidence>
<dbReference type="GO" id="GO:0016757">
    <property type="term" value="F:glycosyltransferase activity"/>
    <property type="evidence" value="ECO:0007669"/>
    <property type="project" value="UniProtKB-KW"/>
</dbReference>
<protein>
    <submittedName>
        <fullName evidence="6">Uncharacterized protein</fullName>
    </submittedName>
</protein>
<dbReference type="Proteomes" id="UP000243459">
    <property type="component" value="Chromosome 4"/>
</dbReference>
<dbReference type="EMBL" id="CM007384">
    <property type="protein sequence ID" value="ONK72188.1"/>
    <property type="molecule type" value="Genomic_DNA"/>
</dbReference>
<dbReference type="InterPro" id="IPR044174">
    <property type="entry name" value="BC10-like"/>
</dbReference>
<keyword evidence="7" id="KW-1185">Reference proteome</keyword>
<evidence type="ECO:0000256" key="1">
    <source>
        <dbReference type="ARBA" id="ARBA00004606"/>
    </source>
</evidence>
<name>A0A5P1F1E8_ASPOF</name>
<accession>A0A5P1F1E8</accession>
<proteinExistence type="predicted"/>
<comment type="subcellular location">
    <subcellularLocation>
        <location evidence="1">Membrane</location>
        <topology evidence="1">Single-pass type II membrane protein</topology>
    </subcellularLocation>
</comment>
<gene>
    <name evidence="6" type="ORF">A4U43_C04F16690</name>
</gene>
<reference evidence="7" key="1">
    <citation type="journal article" date="2017" name="Nat. Commun.">
        <title>The asparagus genome sheds light on the origin and evolution of a young Y chromosome.</title>
        <authorList>
            <person name="Harkess A."/>
            <person name="Zhou J."/>
            <person name="Xu C."/>
            <person name="Bowers J.E."/>
            <person name="Van der Hulst R."/>
            <person name="Ayyampalayam S."/>
            <person name="Mercati F."/>
            <person name="Riccardi P."/>
            <person name="McKain M.R."/>
            <person name="Kakrana A."/>
            <person name="Tang H."/>
            <person name="Ray J."/>
            <person name="Groenendijk J."/>
            <person name="Arikit S."/>
            <person name="Mathioni S.M."/>
            <person name="Nakano M."/>
            <person name="Shan H."/>
            <person name="Telgmann-Rauber A."/>
            <person name="Kanno A."/>
            <person name="Yue Z."/>
            <person name="Chen H."/>
            <person name="Li W."/>
            <person name="Chen Y."/>
            <person name="Xu X."/>
            <person name="Zhang Y."/>
            <person name="Luo S."/>
            <person name="Chen H."/>
            <person name="Gao J."/>
            <person name="Mao Z."/>
            <person name="Pires J.C."/>
            <person name="Luo M."/>
            <person name="Kudrna D."/>
            <person name="Wing R.A."/>
            <person name="Meyers B.C."/>
            <person name="Yi K."/>
            <person name="Kong H."/>
            <person name="Lavrijsen P."/>
            <person name="Sunseri F."/>
            <person name="Falavigna A."/>
            <person name="Ye Y."/>
            <person name="Leebens-Mack J.H."/>
            <person name="Chen G."/>
        </authorList>
    </citation>
    <scope>NUCLEOTIDE SEQUENCE [LARGE SCALE GENOMIC DNA]</scope>
    <source>
        <strain evidence="7">cv. DH0086</strain>
    </source>
</reference>
<keyword evidence="5" id="KW-0325">Glycoprotein</keyword>
<dbReference type="GO" id="GO:0016020">
    <property type="term" value="C:membrane"/>
    <property type="evidence" value="ECO:0007669"/>
    <property type="project" value="UniProtKB-SubCell"/>
</dbReference>
<dbReference type="PANTHER" id="PTHR31042">
    <property type="entry name" value="CORE-2/I-BRANCHING BETA-1,6-N-ACETYLGLUCOSAMINYLTRANSFERASE FAMILY PROTEIN-RELATED"/>
    <property type="match status" value="1"/>
</dbReference>
<dbReference type="Gramene" id="ONK72188">
    <property type="protein sequence ID" value="ONK72188"/>
    <property type="gene ID" value="A4U43_C04F16690"/>
</dbReference>
<evidence type="ECO:0000313" key="7">
    <source>
        <dbReference type="Proteomes" id="UP000243459"/>
    </source>
</evidence>
<keyword evidence="3" id="KW-0808">Transferase</keyword>
<evidence type="ECO:0000256" key="3">
    <source>
        <dbReference type="ARBA" id="ARBA00022679"/>
    </source>
</evidence>